<gene>
    <name evidence="3" type="ordered locus">SBI_04831</name>
</gene>
<evidence type="ECO:0000256" key="1">
    <source>
        <dbReference type="SAM" id="MobiDB-lite"/>
    </source>
</evidence>
<evidence type="ECO:0000256" key="2">
    <source>
        <dbReference type="SAM" id="Phobius"/>
    </source>
</evidence>
<proteinExistence type="predicted"/>
<feature type="transmembrane region" description="Helical" evidence="2">
    <location>
        <begin position="84"/>
        <end position="105"/>
    </location>
</feature>
<dbReference type="HOGENOM" id="CLU_2107613_0_0_11"/>
<evidence type="ECO:0000313" key="3">
    <source>
        <dbReference type="EMBL" id="ADI07951.1"/>
    </source>
</evidence>
<organism evidence="3 4">
    <name type="scientific">Streptomyces bingchenggensis (strain BCW-1)</name>
    <dbReference type="NCBI Taxonomy" id="749414"/>
    <lineage>
        <taxon>Bacteria</taxon>
        <taxon>Bacillati</taxon>
        <taxon>Actinomycetota</taxon>
        <taxon>Actinomycetes</taxon>
        <taxon>Kitasatosporales</taxon>
        <taxon>Streptomycetaceae</taxon>
        <taxon>Streptomyces</taxon>
    </lineage>
</organism>
<dbReference type="eggNOG" id="ENOG50329YK">
    <property type="taxonomic scope" value="Bacteria"/>
</dbReference>
<dbReference type="AlphaFoldDB" id="D7C150"/>
<dbReference type="PATRIC" id="fig|749414.3.peg.4992"/>
<protein>
    <submittedName>
        <fullName evidence="3">Uncharacterized protein</fullName>
    </submittedName>
</protein>
<keyword evidence="2" id="KW-0472">Membrane</keyword>
<dbReference type="EMBL" id="CP002047">
    <property type="protein sequence ID" value="ADI07951.1"/>
    <property type="molecule type" value="Genomic_DNA"/>
</dbReference>
<sequence length="109" mass="11170">MHAINSLGEFIAAKDPKDSEDPIVPDYEPSVPGTLQTPTGQVLGWAAGIGLSMAVLGGLVGWACVAIGQNTERAGLAARGKQGILWSVISGMGIGVTSGLVLAFYNMTQ</sequence>
<keyword evidence="2" id="KW-1133">Transmembrane helix</keyword>
<accession>D7C150</accession>
<keyword evidence="2" id="KW-0812">Transmembrane</keyword>
<feature type="transmembrane region" description="Helical" evidence="2">
    <location>
        <begin position="42"/>
        <end position="63"/>
    </location>
</feature>
<dbReference type="Proteomes" id="UP000000377">
    <property type="component" value="Chromosome"/>
</dbReference>
<feature type="region of interest" description="Disordered" evidence="1">
    <location>
        <begin position="1"/>
        <end position="22"/>
    </location>
</feature>
<keyword evidence="4" id="KW-1185">Reference proteome</keyword>
<name>D7C150_STRBB</name>
<dbReference type="KEGG" id="sbh:SBI_04831"/>
<evidence type="ECO:0000313" key="4">
    <source>
        <dbReference type="Proteomes" id="UP000000377"/>
    </source>
</evidence>
<reference evidence="3 4" key="1">
    <citation type="journal article" date="2010" name="J. Bacteriol.">
        <title>Genome sequence of the milbemycin-producing bacterium Streptomyces bingchenggensis.</title>
        <authorList>
            <person name="Wang X.J."/>
            <person name="Yan Y.J."/>
            <person name="Zhang B."/>
            <person name="An J."/>
            <person name="Wang J.J."/>
            <person name="Tian J."/>
            <person name="Jiang L."/>
            <person name="Chen Y.H."/>
            <person name="Huang S.X."/>
            <person name="Yin M."/>
            <person name="Zhang J."/>
            <person name="Gao A.L."/>
            <person name="Liu C.X."/>
            <person name="Zhu Z.X."/>
            <person name="Xiang W.S."/>
        </authorList>
    </citation>
    <scope>NUCLEOTIDE SEQUENCE [LARGE SCALE GENOMIC DNA]</scope>
    <source>
        <strain evidence="3 4">BCW-1</strain>
    </source>
</reference>